<dbReference type="Proteomes" id="UP000199112">
    <property type="component" value="Unassembled WGS sequence"/>
</dbReference>
<proteinExistence type="predicted"/>
<protein>
    <recommendedName>
        <fullName evidence="1">DUF8159 domain-containing protein</fullName>
    </recommendedName>
</protein>
<evidence type="ECO:0000259" key="1">
    <source>
        <dbReference type="Pfam" id="PF26490"/>
    </source>
</evidence>
<dbReference type="InterPro" id="IPR058473">
    <property type="entry name" value="DUF8159"/>
</dbReference>
<name>A0A1H6FTU8_9EURY</name>
<keyword evidence="3" id="KW-1185">Reference proteome</keyword>
<dbReference type="EMBL" id="FNWL01000002">
    <property type="protein sequence ID" value="SEH14237.1"/>
    <property type="molecule type" value="Genomic_DNA"/>
</dbReference>
<evidence type="ECO:0000313" key="3">
    <source>
        <dbReference type="Proteomes" id="UP000199112"/>
    </source>
</evidence>
<reference evidence="3" key="1">
    <citation type="submission" date="2016-10" db="EMBL/GenBank/DDBJ databases">
        <authorList>
            <person name="Varghese N."/>
            <person name="Submissions S."/>
        </authorList>
    </citation>
    <scope>NUCLEOTIDE SEQUENCE [LARGE SCALE GENOMIC DNA]</scope>
    <source>
        <strain evidence="3">CGMCC 1.8981</strain>
    </source>
</reference>
<dbReference type="Pfam" id="PF26490">
    <property type="entry name" value="DUF8159"/>
    <property type="match status" value="1"/>
</dbReference>
<gene>
    <name evidence="2" type="ORF">SAMN04487967_1508</name>
</gene>
<evidence type="ECO:0000313" key="2">
    <source>
        <dbReference type="EMBL" id="SEH14237.1"/>
    </source>
</evidence>
<feature type="domain" description="DUF8159" evidence="1">
    <location>
        <begin position="1"/>
        <end position="132"/>
    </location>
</feature>
<dbReference type="OrthoDB" id="290983at2157"/>
<accession>A0A1H6FTU8</accession>
<dbReference type="RefSeq" id="WP_090506483.1">
    <property type="nucleotide sequence ID" value="NZ_FNWL01000002.1"/>
</dbReference>
<dbReference type="AlphaFoldDB" id="A0A1H6FTU8"/>
<sequence>MSDARPIEVALENRLMGQGIYVDEVTRLPRASNEESAETGDISDGVGLSISYETVSESKRIDSDEVGTVVRTVLDIGAEREWTPGRLEATSQSTDGDVRGHWHVEAEWFDELGVAFDDLEFSERVLETRDHNSVTE</sequence>
<organism evidence="2 3">
    <name type="scientific">Natronorubrum sediminis</name>
    <dbReference type="NCBI Taxonomy" id="640943"/>
    <lineage>
        <taxon>Archaea</taxon>
        <taxon>Methanobacteriati</taxon>
        <taxon>Methanobacteriota</taxon>
        <taxon>Stenosarchaea group</taxon>
        <taxon>Halobacteria</taxon>
        <taxon>Halobacteriales</taxon>
        <taxon>Natrialbaceae</taxon>
        <taxon>Natronorubrum</taxon>
    </lineage>
</organism>